<dbReference type="Proteomes" id="UP000796761">
    <property type="component" value="Unassembled WGS sequence"/>
</dbReference>
<name>A0A8K1LNC3_9PASS</name>
<feature type="compositionally biased region" description="Basic and acidic residues" evidence="1">
    <location>
        <begin position="148"/>
        <end position="166"/>
    </location>
</feature>
<dbReference type="AlphaFoldDB" id="A0A8K1LNC3"/>
<organism evidence="2 3">
    <name type="scientific">Zosterops borbonicus</name>
    <dbReference type="NCBI Taxonomy" id="364589"/>
    <lineage>
        <taxon>Eukaryota</taxon>
        <taxon>Metazoa</taxon>
        <taxon>Chordata</taxon>
        <taxon>Craniata</taxon>
        <taxon>Vertebrata</taxon>
        <taxon>Euteleostomi</taxon>
        <taxon>Archelosauria</taxon>
        <taxon>Archosauria</taxon>
        <taxon>Dinosauria</taxon>
        <taxon>Saurischia</taxon>
        <taxon>Theropoda</taxon>
        <taxon>Coelurosauria</taxon>
        <taxon>Aves</taxon>
        <taxon>Neognathae</taxon>
        <taxon>Neoaves</taxon>
        <taxon>Telluraves</taxon>
        <taxon>Australaves</taxon>
        <taxon>Passeriformes</taxon>
        <taxon>Sylvioidea</taxon>
        <taxon>Zosteropidae</taxon>
        <taxon>Zosterops</taxon>
    </lineage>
</organism>
<accession>A0A8K1LNC3</accession>
<dbReference type="EMBL" id="SWJQ01000159">
    <property type="protein sequence ID" value="TRZ20147.1"/>
    <property type="molecule type" value="Genomic_DNA"/>
</dbReference>
<evidence type="ECO:0000313" key="2">
    <source>
        <dbReference type="EMBL" id="TRZ20147.1"/>
    </source>
</evidence>
<proteinExistence type="predicted"/>
<comment type="caution">
    <text evidence="2">The sequence shown here is derived from an EMBL/GenBank/DDBJ whole genome shotgun (WGS) entry which is preliminary data.</text>
</comment>
<keyword evidence="3" id="KW-1185">Reference proteome</keyword>
<evidence type="ECO:0000313" key="3">
    <source>
        <dbReference type="Proteomes" id="UP000796761"/>
    </source>
</evidence>
<feature type="region of interest" description="Disordered" evidence="1">
    <location>
        <begin position="145"/>
        <end position="206"/>
    </location>
</feature>
<protein>
    <submittedName>
        <fullName evidence="2">Uncharacterized protein</fullName>
    </submittedName>
</protein>
<reference evidence="2" key="1">
    <citation type="submission" date="2019-04" db="EMBL/GenBank/DDBJ databases">
        <title>Genome assembly of Zosterops borbonicus 15179.</title>
        <authorList>
            <person name="Leroy T."/>
            <person name="Anselmetti Y."/>
            <person name="Tilak M.-K."/>
            <person name="Nabholz B."/>
        </authorList>
    </citation>
    <scope>NUCLEOTIDE SEQUENCE</scope>
    <source>
        <strain evidence="2">HGM_15179</strain>
        <tissue evidence="2">Muscle</tissue>
    </source>
</reference>
<gene>
    <name evidence="2" type="ORF">HGM15179_006952</name>
</gene>
<evidence type="ECO:0000256" key="1">
    <source>
        <dbReference type="SAM" id="MobiDB-lite"/>
    </source>
</evidence>
<sequence length="206" mass="23146">MRTDILRVDVKMMGPASAAQQQNKGQQTQTEIQEILSDSEEKLLHFGGYRVTLGITEHLDRLPREVVKSLSLELFKTSLDMILCNLLYAAELQSQVGTNAQDASEKQDTTKGCGSFCWLCHFCFTSHKSEKNWYVSSCLEEKRRKKSSKEEEHRDDIGKGEEEERAVTWQGKNTKAQGMAEKGCAEDMFSPADGDEDSGDTQEPLA</sequence>